<organism evidence="1 2">
    <name type="scientific">Ornithinibacter aureus</name>
    <dbReference type="NCBI Taxonomy" id="622664"/>
    <lineage>
        <taxon>Bacteria</taxon>
        <taxon>Bacillati</taxon>
        <taxon>Actinomycetota</taxon>
        <taxon>Actinomycetes</taxon>
        <taxon>Micrococcales</taxon>
        <taxon>Intrasporangiaceae</taxon>
        <taxon>Ornithinibacter</taxon>
    </lineage>
</organism>
<dbReference type="EMBL" id="BAABFX010000005">
    <property type="protein sequence ID" value="GAA4387013.1"/>
    <property type="molecule type" value="Genomic_DNA"/>
</dbReference>
<proteinExistence type="predicted"/>
<evidence type="ECO:0000313" key="2">
    <source>
        <dbReference type="Proteomes" id="UP001500390"/>
    </source>
</evidence>
<sequence>MFTTAQAHAAGLTDAGLAGLKKQRTVSSVARSVYALSDAVPTDPTDLHRMRLAASLLIYPDARPCGVSLLTTVGVDVWGAALDRVDLVRPVTSEVLTQLCRIRSPHLGVRPWLDAPLPVPVGSDGSVGPSAPDPDVARVVAAAVVQTALDHGALPGIVSADDALQDRRTTMEAIVEAASTVRHWPAAGRVRTMLALMDGRSQSVGESRLRVMLTIAGLHLIPQFPIRDEGADDPFAFADLLVDGTNLLLEFDGRIKYGGPDALWREKKREDRIRRCGYRVDRVTWADLERPKVLLPRIRHEVQMSQTRPSIARSDTASGA</sequence>
<evidence type="ECO:0000313" key="1">
    <source>
        <dbReference type="EMBL" id="GAA4387013.1"/>
    </source>
</evidence>
<gene>
    <name evidence="1" type="ORF">GCM10023153_01120</name>
</gene>
<protein>
    <recommendedName>
        <fullName evidence="3">DUF559 domain-containing protein</fullName>
    </recommendedName>
</protein>
<dbReference type="Proteomes" id="UP001500390">
    <property type="component" value="Unassembled WGS sequence"/>
</dbReference>
<keyword evidence="2" id="KW-1185">Reference proteome</keyword>
<evidence type="ECO:0008006" key="3">
    <source>
        <dbReference type="Google" id="ProtNLM"/>
    </source>
</evidence>
<accession>A0ABP8J8T4</accession>
<name>A0ABP8J8T4_9MICO</name>
<comment type="caution">
    <text evidence="1">The sequence shown here is derived from an EMBL/GenBank/DDBJ whole genome shotgun (WGS) entry which is preliminary data.</text>
</comment>
<reference evidence="2" key="1">
    <citation type="journal article" date="2019" name="Int. J. Syst. Evol. Microbiol.">
        <title>The Global Catalogue of Microorganisms (GCM) 10K type strain sequencing project: providing services to taxonomists for standard genome sequencing and annotation.</title>
        <authorList>
            <consortium name="The Broad Institute Genomics Platform"/>
            <consortium name="The Broad Institute Genome Sequencing Center for Infectious Disease"/>
            <person name="Wu L."/>
            <person name="Ma J."/>
        </authorList>
    </citation>
    <scope>NUCLEOTIDE SEQUENCE [LARGE SCALE GENOMIC DNA]</scope>
    <source>
        <strain evidence="2">JCM 17738</strain>
    </source>
</reference>